<dbReference type="OrthoDB" id="6431538at2759"/>
<dbReference type="PANTHER" id="PTHR24118:SF99">
    <property type="entry name" value="POTE ANKYRIN DOMAIN FAMILY MEMBER 3C-RELATED"/>
    <property type="match status" value="1"/>
</dbReference>
<keyword evidence="1" id="KW-0040">ANK repeat</keyword>
<dbReference type="Pfam" id="PF12796">
    <property type="entry name" value="Ank_2"/>
    <property type="match status" value="2"/>
</dbReference>
<dbReference type="InterPro" id="IPR036770">
    <property type="entry name" value="Ankyrin_rpt-contain_sf"/>
</dbReference>
<dbReference type="SUPFAM" id="SSF48403">
    <property type="entry name" value="Ankyrin repeat"/>
    <property type="match status" value="1"/>
</dbReference>
<dbReference type="Gene3D" id="1.25.40.20">
    <property type="entry name" value="Ankyrin repeat-containing domain"/>
    <property type="match status" value="1"/>
</dbReference>
<name>A0A482VXQ7_ASBVE</name>
<dbReference type="InterPro" id="IPR002110">
    <property type="entry name" value="Ankyrin_rpt"/>
</dbReference>
<comment type="caution">
    <text evidence="2">The sequence shown here is derived from an EMBL/GenBank/DDBJ whole genome shotgun (WGS) entry which is preliminary data.</text>
</comment>
<evidence type="ECO:0000313" key="2">
    <source>
        <dbReference type="EMBL" id="RZC37580.1"/>
    </source>
</evidence>
<feature type="repeat" description="ANK" evidence="1">
    <location>
        <begin position="96"/>
        <end position="128"/>
    </location>
</feature>
<sequence length="366" mass="41729">MTDSEGSEEELHDLDWGERDPFFDYNDPFALSPQISAVIENDVHRLKLLLESGKSANINDNNGNTPLHIAVLKDKVKVFDYLLGLDDVRIDAENFDGVTPLAMALICANEYFALELIRKGADVNVARNTGYTPLHYSVSNTLKVAQALILEGAEINVRSCLGETPLYVACERGNSDLVYMLLYFGADPSIPCCEGILPFTLALSNYGVSLTSDDLNSVYKHYGFCELFEIMLHVEIADCFVHNEEGTFETFIVPILIYDIHLDIDKCLEKPQKYIFPNNIYKLLKFFAHPKLREYCLKTFVEARVVDKIKVMPPVPSLVELSRNTARKYIIKRYKIKNCAQFFTVLKWLPINQFFKAIISYEREFS</sequence>
<dbReference type="PRINTS" id="PR01415">
    <property type="entry name" value="ANKYRIN"/>
</dbReference>
<organism evidence="2 3">
    <name type="scientific">Asbolus verrucosus</name>
    <name type="common">Desert ironclad beetle</name>
    <dbReference type="NCBI Taxonomy" id="1661398"/>
    <lineage>
        <taxon>Eukaryota</taxon>
        <taxon>Metazoa</taxon>
        <taxon>Ecdysozoa</taxon>
        <taxon>Arthropoda</taxon>
        <taxon>Hexapoda</taxon>
        <taxon>Insecta</taxon>
        <taxon>Pterygota</taxon>
        <taxon>Neoptera</taxon>
        <taxon>Endopterygota</taxon>
        <taxon>Coleoptera</taxon>
        <taxon>Polyphaga</taxon>
        <taxon>Cucujiformia</taxon>
        <taxon>Tenebrionidae</taxon>
        <taxon>Pimeliinae</taxon>
        <taxon>Asbolus</taxon>
    </lineage>
</organism>
<dbReference type="EMBL" id="QDEB01051391">
    <property type="protein sequence ID" value="RZC37580.1"/>
    <property type="molecule type" value="Genomic_DNA"/>
</dbReference>
<evidence type="ECO:0000313" key="3">
    <source>
        <dbReference type="Proteomes" id="UP000292052"/>
    </source>
</evidence>
<protein>
    <submittedName>
        <fullName evidence="2">Uncharacterized protein</fullName>
    </submittedName>
</protein>
<gene>
    <name evidence="2" type="ORF">BDFB_013152</name>
</gene>
<feature type="repeat" description="ANK" evidence="1">
    <location>
        <begin position="161"/>
        <end position="187"/>
    </location>
</feature>
<reference evidence="2 3" key="1">
    <citation type="submission" date="2017-03" db="EMBL/GenBank/DDBJ databases">
        <title>Genome of the blue death feigning beetle - Asbolus verrucosus.</title>
        <authorList>
            <person name="Rider S.D."/>
        </authorList>
    </citation>
    <scope>NUCLEOTIDE SEQUENCE [LARGE SCALE GENOMIC DNA]</scope>
    <source>
        <strain evidence="2">Butters</strain>
        <tissue evidence="2">Head and leg muscle</tissue>
    </source>
</reference>
<evidence type="ECO:0000256" key="1">
    <source>
        <dbReference type="PROSITE-ProRule" id="PRU00023"/>
    </source>
</evidence>
<dbReference type="Proteomes" id="UP000292052">
    <property type="component" value="Unassembled WGS sequence"/>
</dbReference>
<keyword evidence="3" id="KW-1185">Reference proteome</keyword>
<dbReference type="PROSITE" id="PS50297">
    <property type="entry name" value="ANK_REP_REGION"/>
    <property type="match status" value="2"/>
</dbReference>
<dbReference type="PROSITE" id="PS50088">
    <property type="entry name" value="ANK_REPEAT"/>
    <property type="match status" value="3"/>
</dbReference>
<dbReference type="SMART" id="SM00248">
    <property type="entry name" value="ANK"/>
    <property type="match status" value="5"/>
</dbReference>
<dbReference type="AlphaFoldDB" id="A0A482VXQ7"/>
<dbReference type="STRING" id="1661398.A0A482VXQ7"/>
<dbReference type="PANTHER" id="PTHR24118">
    <property type="entry name" value="POTE ANKYRIN DOMAIN"/>
    <property type="match status" value="1"/>
</dbReference>
<feature type="repeat" description="ANK" evidence="1">
    <location>
        <begin position="62"/>
        <end position="83"/>
    </location>
</feature>
<proteinExistence type="predicted"/>
<accession>A0A482VXQ7</accession>